<protein>
    <submittedName>
        <fullName evidence="9">MFS transporter</fullName>
    </submittedName>
</protein>
<feature type="transmembrane region" description="Helical" evidence="7">
    <location>
        <begin position="271"/>
        <end position="292"/>
    </location>
</feature>
<dbReference type="PROSITE" id="PS50850">
    <property type="entry name" value="MFS"/>
    <property type="match status" value="1"/>
</dbReference>
<feature type="domain" description="Major facilitator superfamily (MFS) profile" evidence="8">
    <location>
        <begin position="19"/>
        <end position="464"/>
    </location>
</feature>
<keyword evidence="4 7" id="KW-0812">Transmembrane</keyword>
<feature type="transmembrane region" description="Helical" evidence="7">
    <location>
        <begin position="408"/>
        <end position="426"/>
    </location>
</feature>
<dbReference type="Proteomes" id="UP001524587">
    <property type="component" value="Unassembled WGS sequence"/>
</dbReference>
<feature type="transmembrane region" description="Helical" evidence="7">
    <location>
        <begin position="304"/>
        <end position="325"/>
    </location>
</feature>
<dbReference type="PANTHER" id="PTHR42718">
    <property type="entry name" value="MAJOR FACILITATOR SUPERFAMILY MULTIDRUG TRANSPORTER MFSC"/>
    <property type="match status" value="1"/>
</dbReference>
<dbReference type="InterPro" id="IPR020846">
    <property type="entry name" value="MFS_dom"/>
</dbReference>
<feature type="transmembrane region" description="Helical" evidence="7">
    <location>
        <begin position="84"/>
        <end position="104"/>
    </location>
</feature>
<keyword evidence="2" id="KW-0813">Transport</keyword>
<evidence type="ECO:0000256" key="5">
    <source>
        <dbReference type="ARBA" id="ARBA00022989"/>
    </source>
</evidence>
<feature type="transmembrane region" description="Helical" evidence="7">
    <location>
        <begin position="110"/>
        <end position="131"/>
    </location>
</feature>
<dbReference type="Gene3D" id="1.20.1720.10">
    <property type="entry name" value="Multidrug resistance protein D"/>
    <property type="match status" value="1"/>
</dbReference>
<evidence type="ECO:0000313" key="10">
    <source>
        <dbReference type="Proteomes" id="UP001524587"/>
    </source>
</evidence>
<feature type="transmembrane region" description="Helical" evidence="7">
    <location>
        <begin position="143"/>
        <end position="165"/>
    </location>
</feature>
<reference evidence="9 10" key="1">
    <citation type="submission" date="2022-06" db="EMBL/GenBank/DDBJ databases">
        <title>Endosaccharibacter gen. nov., sp. nov., endophytic bacteria isolated from sugarcane.</title>
        <authorList>
            <person name="Pitiwittayakul N."/>
            <person name="Yukphan P."/>
            <person name="Charoenyingcharoen P."/>
            <person name="Tanasupawat S."/>
        </authorList>
    </citation>
    <scope>NUCLEOTIDE SEQUENCE [LARGE SCALE GENOMIC DNA]</scope>
    <source>
        <strain evidence="9 10">KSS8</strain>
    </source>
</reference>
<comment type="subcellular location">
    <subcellularLocation>
        <location evidence="1">Cell membrane</location>
        <topology evidence="1">Multi-pass membrane protein</topology>
    </subcellularLocation>
</comment>
<dbReference type="InterPro" id="IPR011701">
    <property type="entry name" value="MFS"/>
</dbReference>
<keyword evidence="6 7" id="KW-0472">Membrane</keyword>
<proteinExistence type="predicted"/>
<evidence type="ECO:0000256" key="3">
    <source>
        <dbReference type="ARBA" id="ARBA00022475"/>
    </source>
</evidence>
<evidence type="ECO:0000259" key="8">
    <source>
        <dbReference type="PROSITE" id="PS50850"/>
    </source>
</evidence>
<comment type="caution">
    <text evidence="9">The sequence shown here is derived from an EMBL/GenBank/DDBJ whole genome shotgun (WGS) entry which is preliminary data.</text>
</comment>
<sequence length="474" mass="49552">MSRRSTPDPAALSWEHRRIALLVSGGLLMEQFDSTVLSTALPSMARSFGTSPVHLSGALTAYLLGLVLLLPSSGRIADRFGSRTVFRLAIALFTAGSILCAVSQSLPFLVGARFVQGCGGALMVPVGRLVLMRSVRKDQLINAVFWTLMPATVGPMLGPPIGGLLTTVLSWRWIFIINVPIGLAGLVAAGLIPQMREQAATRLDTPGVILSAIALAGLVFGLEQARGGPSGFLHAAPILLLGAGAAALYVRHARRVAAPVLDLSLLGVETFRLSVLSGTASRIAIGGLPFLLPSMLQIGFGLSAAQSGLITFSNTFGAIVVRFLSARILRRLGYRSTLLLNGASACIITLCCAAFRPGWPLVWLFPILFLSGFTQSLQFTALNTIAYAEVPTERMGAATGLYSTVQQLGLTLGISIAAVVVSLSASLHAHPSARLGDFATGLATIGLCSLLAIPACWRLPRSAGAELSGHRPGG</sequence>
<dbReference type="SUPFAM" id="SSF103473">
    <property type="entry name" value="MFS general substrate transporter"/>
    <property type="match status" value="1"/>
</dbReference>
<dbReference type="RefSeq" id="WP_422862449.1">
    <property type="nucleotide sequence ID" value="NZ_JAMSKV010000001.1"/>
</dbReference>
<feature type="transmembrane region" description="Helical" evidence="7">
    <location>
        <begin position="171"/>
        <end position="191"/>
    </location>
</feature>
<evidence type="ECO:0000256" key="1">
    <source>
        <dbReference type="ARBA" id="ARBA00004651"/>
    </source>
</evidence>
<dbReference type="InterPro" id="IPR036259">
    <property type="entry name" value="MFS_trans_sf"/>
</dbReference>
<dbReference type="Gene3D" id="1.20.1250.20">
    <property type="entry name" value="MFS general substrate transporter like domains"/>
    <property type="match status" value="1"/>
</dbReference>
<accession>A0ABT1W5C5</accession>
<evidence type="ECO:0000256" key="6">
    <source>
        <dbReference type="ARBA" id="ARBA00023136"/>
    </source>
</evidence>
<name>A0ABT1W5C5_9PROT</name>
<keyword evidence="10" id="KW-1185">Reference proteome</keyword>
<gene>
    <name evidence="9" type="ORF">NFI95_00900</name>
</gene>
<keyword evidence="3" id="KW-1003">Cell membrane</keyword>
<feature type="transmembrane region" description="Helical" evidence="7">
    <location>
        <begin position="203"/>
        <end position="220"/>
    </location>
</feature>
<evidence type="ECO:0000313" key="9">
    <source>
        <dbReference type="EMBL" id="MCQ8277008.1"/>
    </source>
</evidence>
<feature type="transmembrane region" description="Helical" evidence="7">
    <location>
        <begin position="362"/>
        <end position="387"/>
    </location>
</feature>
<feature type="transmembrane region" description="Helical" evidence="7">
    <location>
        <begin position="54"/>
        <end position="72"/>
    </location>
</feature>
<feature type="transmembrane region" description="Helical" evidence="7">
    <location>
        <begin position="232"/>
        <end position="250"/>
    </location>
</feature>
<dbReference type="PANTHER" id="PTHR42718:SF46">
    <property type="entry name" value="BLR6921 PROTEIN"/>
    <property type="match status" value="1"/>
</dbReference>
<dbReference type="Pfam" id="PF07690">
    <property type="entry name" value="MFS_1"/>
    <property type="match status" value="1"/>
</dbReference>
<evidence type="ECO:0000256" key="2">
    <source>
        <dbReference type="ARBA" id="ARBA00022448"/>
    </source>
</evidence>
<keyword evidence="5 7" id="KW-1133">Transmembrane helix</keyword>
<feature type="transmembrane region" description="Helical" evidence="7">
    <location>
        <begin position="438"/>
        <end position="457"/>
    </location>
</feature>
<evidence type="ECO:0000256" key="4">
    <source>
        <dbReference type="ARBA" id="ARBA00022692"/>
    </source>
</evidence>
<evidence type="ECO:0000256" key="7">
    <source>
        <dbReference type="SAM" id="Phobius"/>
    </source>
</evidence>
<organism evidence="9 10">
    <name type="scientific">Endosaccharibacter trunci</name>
    <dbReference type="NCBI Taxonomy" id="2812733"/>
    <lineage>
        <taxon>Bacteria</taxon>
        <taxon>Pseudomonadati</taxon>
        <taxon>Pseudomonadota</taxon>
        <taxon>Alphaproteobacteria</taxon>
        <taxon>Acetobacterales</taxon>
        <taxon>Acetobacteraceae</taxon>
        <taxon>Endosaccharibacter</taxon>
    </lineage>
</organism>
<dbReference type="EMBL" id="JAMSKV010000001">
    <property type="protein sequence ID" value="MCQ8277008.1"/>
    <property type="molecule type" value="Genomic_DNA"/>
</dbReference>
<feature type="transmembrane region" description="Helical" evidence="7">
    <location>
        <begin position="337"/>
        <end position="356"/>
    </location>
</feature>